<dbReference type="FunFam" id="1.10.510.10:FF:000024">
    <property type="entry name" value="Probable serine/threonine-protein kinase cot-1"/>
    <property type="match status" value="1"/>
</dbReference>
<dbReference type="Gene3D" id="1.10.510.10">
    <property type="entry name" value="Transferase(Phosphotransferase) domain 1"/>
    <property type="match status" value="1"/>
</dbReference>
<evidence type="ECO:0000259" key="11">
    <source>
        <dbReference type="PROSITE" id="PS50011"/>
    </source>
</evidence>
<feature type="compositionally biased region" description="Polar residues" evidence="10">
    <location>
        <begin position="117"/>
        <end position="135"/>
    </location>
</feature>
<dbReference type="EMBL" id="JADFTS010000002">
    <property type="protein sequence ID" value="KAF9620298.1"/>
    <property type="molecule type" value="Genomic_DNA"/>
</dbReference>
<name>A0A835IP95_9MAGN</name>
<dbReference type="InterPro" id="IPR008271">
    <property type="entry name" value="Ser/Thr_kinase_AS"/>
</dbReference>
<feature type="compositionally biased region" description="Low complexity" evidence="10">
    <location>
        <begin position="1"/>
        <end position="19"/>
    </location>
</feature>
<dbReference type="GO" id="GO:0007010">
    <property type="term" value="P:cytoskeleton organization"/>
    <property type="evidence" value="ECO:0007669"/>
    <property type="project" value="UniProtKB-ARBA"/>
</dbReference>
<dbReference type="InterPro" id="IPR058783">
    <property type="entry name" value="IREH1/IRE-like_N"/>
</dbReference>
<dbReference type="InterPro" id="IPR050236">
    <property type="entry name" value="Ser_Thr_kinase_AGC"/>
</dbReference>
<keyword evidence="3" id="KW-0597">Phosphoprotein</keyword>
<protein>
    <recommendedName>
        <fullName evidence="1">non-specific serine/threonine protein kinase</fullName>
        <ecNumber evidence="1">2.7.11.1</ecNumber>
    </recommendedName>
</protein>
<evidence type="ECO:0000256" key="10">
    <source>
        <dbReference type="SAM" id="MobiDB-lite"/>
    </source>
</evidence>
<dbReference type="PROSITE" id="PS50011">
    <property type="entry name" value="PROTEIN_KINASE_DOM"/>
    <property type="match status" value="1"/>
</dbReference>
<comment type="catalytic activity">
    <reaction evidence="9">
        <text>L-seryl-[protein] + ATP = O-phospho-L-seryl-[protein] + ADP + H(+)</text>
        <dbReference type="Rhea" id="RHEA:17989"/>
        <dbReference type="Rhea" id="RHEA-COMP:9863"/>
        <dbReference type="Rhea" id="RHEA-COMP:11604"/>
        <dbReference type="ChEBI" id="CHEBI:15378"/>
        <dbReference type="ChEBI" id="CHEBI:29999"/>
        <dbReference type="ChEBI" id="CHEBI:30616"/>
        <dbReference type="ChEBI" id="CHEBI:83421"/>
        <dbReference type="ChEBI" id="CHEBI:456216"/>
        <dbReference type="EC" id="2.7.11.1"/>
    </reaction>
</comment>
<feature type="domain" description="Protein kinase" evidence="11">
    <location>
        <begin position="627"/>
        <end position="973"/>
    </location>
</feature>
<dbReference type="InterPro" id="IPR000719">
    <property type="entry name" value="Prot_kinase_dom"/>
</dbReference>
<feature type="region of interest" description="Disordered" evidence="10">
    <location>
        <begin position="46"/>
        <end position="160"/>
    </location>
</feature>
<evidence type="ECO:0000256" key="8">
    <source>
        <dbReference type="ARBA" id="ARBA00047899"/>
    </source>
</evidence>
<keyword evidence="2" id="KW-0723">Serine/threonine-protein kinase</keyword>
<dbReference type="Pfam" id="PF26031">
    <property type="entry name" value="IREH1"/>
    <property type="match status" value="1"/>
</dbReference>
<evidence type="ECO:0000256" key="3">
    <source>
        <dbReference type="ARBA" id="ARBA00022553"/>
    </source>
</evidence>
<evidence type="ECO:0000313" key="12">
    <source>
        <dbReference type="EMBL" id="KAF9620298.1"/>
    </source>
</evidence>
<evidence type="ECO:0000256" key="5">
    <source>
        <dbReference type="ARBA" id="ARBA00022741"/>
    </source>
</evidence>
<dbReference type="GO" id="GO:0035556">
    <property type="term" value="P:intracellular signal transduction"/>
    <property type="evidence" value="ECO:0007669"/>
    <property type="project" value="TreeGrafter"/>
</dbReference>
<keyword evidence="5" id="KW-0547">Nucleotide-binding</keyword>
<dbReference type="InterPro" id="IPR011009">
    <property type="entry name" value="Kinase-like_dom_sf"/>
</dbReference>
<keyword evidence="4" id="KW-0808">Transferase</keyword>
<evidence type="ECO:0000256" key="2">
    <source>
        <dbReference type="ARBA" id="ARBA00022527"/>
    </source>
</evidence>
<evidence type="ECO:0000256" key="7">
    <source>
        <dbReference type="ARBA" id="ARBA00022840"/>
    </source>
</evidence>
<evidence type="ECO:0000256" key="9">
    <source>
        <dbReference type="ARBA" id="ARBA00048679"/>
    </source>
</evidence>
<dbReference type="Pfam" id="PF00069">
    <property type="entry name" value="Pkinase"/>
    <property type="match status" value="1"/>
</dbReference>
<comment type="caution">
    <text evidence="12">The sequence shown here is derived from an EMBL/GenBank/DDBJ whole genome shotgun (WGS) entry which is preliminary data.</text>
</comment>
<reference evidence="12 13" key="1">
    <citation type="submission" date="2020-10" db="EMBL/GenBank/DDBJ databases">
        <title>The Coptis chinensis genome and diversification of protoberbering-type alkaloids.</title>
        <authorList>
            <person name="Wang B."/>
            <person name="Shu S."/>
            <person name="Song C."/>
            <person name="Liu Y."/>
        </authorList>
    </citation>
    <scope>NUCLEOTIDE SEQUENCE [LARGE SCALE GENOMIC DNA]</scope>
    <source>
        <strain evidence="12">HL-2020</strain>
        <tissue evidence="12">Leaf</tissue>
    </source>
</reference>
<dbReference type="AlphaFoldDB" id="A0A835IP95"/>
<dbReference type="CDD" id="cd05579">
    <property type="entry name" value="STKc_MAST_like"/>
    <property type="match status" value="1"/>
</dbReference>
<dbReference type="GO" id="GO:0005524">
    <property type="term" value="F:ATP binding"/>
    <property type="evidence" value="ECO:0007669"/>
    <property type="project" value="UniProtKB-KW"/>
</dbReference>
<dbReference type="SMART" id="SM00220">
    <property type="entry name" value="S_TKc"/>
    <property type="match status" value="1"/>
</dbReference>
<organism evidence="12 13">
    <name type="scientific">Coptis chinensis</name>
    <dbReference type="NCBI Taxonomy" id="261450"/>
    <lineage>
        <taxon>Eukaryota</taxon>
        <taxon>Viridiplantae</taxon>
        <taxon>Streptophyta</taxon>
        <taxon>Embryophyta</taxon>
        <taxon>Tracheophyta</taxon>
        <taxon>Spermatophyta</taxon>
        <taxon>Magnoliopsida</taxon>
        <taxon>Ranunculales</taxon>
        <taxon>Ranunculaceae</taxon>
        <taxon>Coptidoideae</taxon>
        <taxon>Coptis</taxon>
    </lineage>
</organism>
<dbReference type="PROSITE" id="PS00108">
    <property type="entry name" value="PROTEIN_KINASE_ST"/>
    <property type="match status" value="1"/>
</dbReference>
<gene>
    <name evidence="12" type="ORF">IFM89_011033</name>
</gene>
<keyword evidence="13" id="KW-1185">Reference proteome</keyword>
<dbReference type="Gene3D" id="3.30.200.20">
    <property type="entry name" value="Phosphorylase Kinase, domain 1"/>
    <property type="match status" value="2"/>
</dbReference>
<dbReference type="Proteomes" id="UP000631114">
    <property type="component" value="Unassembled WGS sequence"/>
</dbReference>
<dbReference type="SUPFAM" id="SSF56112">
    <property type="entry name" value="Protein kinase-like (PK-like)"/>
    <property type="match status" value="1"/>
</dbReference>
<evidence type="ECO:0000313" key="13">
    <source>
        <dbReference type="Proteomes" id="UP000631114"/>
    </source>
</evidence>
<keyword evidence="6" id="KW-0418">Kinase</keyword>
<dbReference type="GO" id="GO:0004674">
    <property type="term" value="F:protein serine/threonine kinase activity"/>
    <property type="evidence" value="ECO:0007669"/>
    <property type="project" value="UniProtKB-KW"/>
</dbReference>
<evidence type="ECO:0000256" key="4">
    <source>
        <dbReference type="ARBA" id="ARBA00022679"/>
    </source>
</evidence>
<dbReference type="PANTHER" id="PTHR24356">
    <property type="entry name" value="SERINE/THREONINE-PROTEIN KINASE"/>
    <property type="match status" value="1"/>
</dbReference>
<accession>A0A835IP95</accession>
<keyword evidence="7" id="KW-0067">ATP-binding</keyword>
<sequence length="1089" mass="120787">MAEKSSSPSSSIASGIPSGLNRIKINRDTSTSTSSVVVKNNDRFINSTSTSYSHLNKETDNRRQKIKAHKQGPSKGKKIARWFTSYLTKDPHPISNDNPEKTEASTLEIKMVDNKVSGGTTNSPGKEPSQETSGTRKPPPGFKSFSHELGPKGGIRPFSSRAHSYDDLKEMLGSLRSRFDAAKVVVNAELATFVGDVEEVLRKERCPPSQGLDAAVDLLILARRCSQMSSGELRKNCGQIVQDLAEKRQQCQAGVVKQLYTRLLFILTRCTRLLQFEKDSEPIDENSLHKFKRCLESIPCVEMNWIAKPDTANSGLTDTKNEKESAICQVQDKNKDFALPERRLSLADELGHQIDVALENDQIAFTEKSLSSNSQVDILSSKAATTELAAHSFESRPGQKLISSFQEDKIKQRHQADNNLPGDLILKKKISGLLNEHDRGPNDYDSLICRICEEFVPASHLESHSYVCAYADKCDLKNLDVNDRLSKLADVLEQIIDSFSLSHPASCSSPDILRIQNANSGFGSDGQSPKIIEWHNKGVEGMFEDLHEMDTACIDESYLGSSCNMKGNMGLRLIHHGRPSSTGSMTSISSTNTPRASHFDLFWLEHNNDTELEGVDQMAELADIARQVASMDLTKGGSDYLLACIHDLQDILQHSRIKALVIDTFGNRIEKLIREKYLLTCELMMDDKSPKDAGKCREGIGSLVDTASQSSVLSTPLHSMHKDRTSIDDFEIMKPISRGAFGKVFLARKRTTGDLFAIKVLKKLDMIRKNDIERILAERNILIAVRNPFVVLALEYLHSLGIVHRDLKPDNILIAHDGHIKLTDFGLSKIGLINSTVNLSGSDTTSSTLSEEDDFHISLEHTQHTEERTRQSAVGTPDYLAPEILLGTDHGYAADWWSVGIILFEFISGIPPFSAESPEIIFENILNKKLPWPSVPNDMSYEAQDLINRFLILDPNQRLGANGAEEVKAHRFFQGVNWDTLALQKAAFIPSPDNVDDTSYFLSRYSQISNGISEEESYGDSASNTTDSCSNSRIEMDECGDLADFNTSPLDLSLINFSFKNLSQLAAINYDVLLQRDASSCSSPSRGVD</sequence>
<evidence type="ECO:0000256" key="6">
    <source>
        <dbReference type="ARBA" id="ARBA00022777"/>
    </source>
</evidence>
<dbReference type="EC" id="2.7.11.1" evidence="1"/>
<evidence type="ECO:0000256" key="1">
    <source>
        <dbReference type="ARBA" id="ARBA00012513"/>
    </source>
</evidence>
<comment type="catalytic activity">
    <reaction evidence="8">
        <text>L-threonyl-[protein] + ATP = O-phospho-L-threonyl-[protein] + ADP + H(+)</text>
        <dbReference type="Rhea" id="RHEA:46608"/>
        <dbReference type="Rhea" id="RHEA-COMP:11060"/>
        <dbReference type="Rhea" id="RHEA-COMP:11605"/>
        <dbReference type="ChEBI" id="CHEBI:15378"/>
        <dbReference type="ChEBI" id="CHEBI:30013"/>
        <dbReference type="ChEBI" id="CHEBI:30616"/>
        <dbReference type="ChEBI" id="CHEBI:61977"/>
        <dbReference type="ChEBI" id="CHEBI:456216"/>
        <dbReference type="EC" id="2.7.11.1"/>
    </reaction>
</comment>
<dbReference type="PANTHER" id="PTHR24356:SF354">
    <property type="entry name" value="SERINE_THREONINE PROTEIN KINASE IRE4-RELATED"/>
    <property type="match status" value="1"/>
</dbReference>
<feature type="region of interest" description="Disordered" evidence="10">
    <location>
        <begin position="1"/>
        <end position="34"/>
    </location>
</feature>
<dbReference type="OrthoDB" id="162894at2759"/>
<feature type="compositionally biased region" description="Basic residues" evidence="10">
    <location>
        <begin position="64"/>
        <end position="80"/>
    </location>
</feature>
<proteinExistence type="predicted"/>